<comment type="caution">
    <text evidence="3">The sequence shown here is derived from an EMBL/GenBank/DDBJ whole genome shotgun (WGS) entry which is preliminary data.</text>
</comment>
<dbReference type="InterPro" id="IPR028098">
    <property type="entry name" value="Glyco_trans_4-like_N"/>
</dbReference>
<dbReference type="PATRIC" id="fig|1432562.3.peg.1967"/>
<accession>A0A0M2SGS9</accession>
<feature type="domain" description="Glycosyltransferase subfamily 4-like N-terminal" evidence="2">
    <location>
        <begin position="20"/>
        <end position="167"/>
    </location>
</feature>
<reference evidence="3 4" key="1">
    <citation type="submission" date="2015-04" db="EMBL/GenBank/DDBJ databases">
        <title>Taxonomic description and genome sequence of Salinicoccus sediminis sp. nov., a novel hyper halotolerant bacterium isolated from marine sediment.</title>
        <authorList>
            <person name="Mathan Kumar R."/>
            <person name="Kaur G."/>
            <person name="Kumar N."/>
            <person name="Kumar A."/>
            <person name="Singh N.K."/>
            <person name="Kaur N."/>
            <person name="Mayilraj S."/>
        </authorList>
    </citation>
    <scope>NUCLEOTIDE SEQUENCE [LARGE SCALE GENOMIC DNA]</scope>
    <source>
        <strain evidence="3 4">SV-16</strain>
    </source>
</reference>
<dbReference type="InterPro" id="IPR050194">
    <property type="entry name" value="Glycosyltransferase_grp1"/>
</dbReference>
<evidence type="ECO:0008006" key="5">
    <source>
        <dbReference type="Google" id="ProtNLM"/>
    </source>
</evidence>
<evidence type="ECO:0000313" key="3">
    <source>
        <dbReference type="EMBL" id="KKK33914.1"/>
    </source>
</evidence>
<dbReference type="STRING" id="1432562.WN59_09915"/>
<protein>
    <recommendedName>
        <fullName evidence="5">Glycosyl transferase family 1</fullName>
    </recommendedName>
</protein>
<dbReference type="Pfam" id="PF00534">
    <property type="entry name" value="Glycos_transf_1"/>
    <property type="match status" value="1"/>
</dbReference>
<evidence type="ECO:0000313" key="4">
    <source>
        <dbReference type="Proteomes" id="UP000034287"/>
    </source>
</evidence>
<sequence length="393" mass="44391">MQKKMIQGVTSSLSVLFIREQVQFIEQNGYDVTVVCNKDFETSYDGMTVEHIPFEREISPLRDLKVLYTLYRYLRREDPDIINFSTPKAGLLGMIAGRLAGVTTRIYIQRGLRLETAEGLKRIILHAAEKTACTLSTHVIVVSDSLESEMIARKLLARDKVVRIGRGSSNGIDTKKYDPAAVDKDRLEDLREEIGLERRDFVIGYVGRLTRDKGINELVEAFIALDDSYANLKLLLVGDFEESDPVEAENARHIGTHENIIHCDYTKEVEYYYSLMDLFALPTYREGFSNVSMEAQAMGIPVVVFDSTGARDTIEDGRTGIVTASNDALGLASALDALILDDPRRKRMASSARKFIVDNFDRRFMQEQLLNFYNTLSEQGDHNAEKNDEYIGA</sequence>
<dbReference type="CDD" id="cd03808">
    <property type="entry name" value="GT4_CapM-like"/>
    <property type="match status" value="1"/>
</dbReference>
<dbReference type="OrthoDB" id="9806653at2"/>
<feature type="domain" description="Glycosyl transferase family 1" evidence="1">
    <location>
        <begin position="189"/>
        <end position="354"/>
    </location>
</feature>
<dbReference type="Pfam" id="PF13579">
    <property type="entry name" value="Glyco_trans_4_4"/>
    <property type="match status" value="1"/>
</dbReference>
<dbReference type="PANTHER" id="PTHR45947">
    <property type="entry name" value="SULFOQUINOVOSYL TRANSFERASE SQD2"/>
    <property type="match status" value="1"/>
</dbReference>
<dbReference type="InterPro" id="IPR001296">
    <property type="entry name" value="Glyco_trans_1"/>
</dbReference>
<dbReference type="PANTHER" id="PTHR45947:SF3">
    <property type="entry name" value="SULFOQUINOVOSYL TRANSFERASE SQD2"/>
    <property type="match status" value="1"/>
</dbReference>
<evidence type="ECO:0000259" key="1">
    <source>
        <dbReference type="Pfam" id="PF00534"/>
    </source>
</evidence>
<gene>
    <name evidence="3" type="ORF">WN59_09915</name>
</gene>
<keyword evidence="4" id="KW-1185">Reference proteome</keyword>
<dbReference type="GO" id="GO:0016757">
    <property type="term" value="F:glycosyltransferase activity"/>
    <property type="evidence" value="ECO:0007669"/>
    <property type="project" value="InterPro"/>
</dbReference>
<dbReference type="Gene3D" id="3.40.50.2000">
    <property type="entry name" value="Glycogen Phosphorylase B"/>
    <property type="match status" value="2"/>
</dbReference>
<dbReference type="AlphaFoldDB" id="A0A0M2SGS9"/>
<evidence type="ECO:0000259" key="2">
    <source>
        <dbReference type="Pfam" id="PF13579"/>
    </source>
</evidence>
<dbReference type="EMBL" id="LAYZ01000024">
    <property type="protein sequence ID" value="KKK33914.1"/>
    <property type="molecule type" value="Genomic_DNA"/>
</dbReference>
<dbReference type="Proteomes" id="UP000034287">
    <property type="component" value="Unassembled WGS sequence"/>
</dbReference>
<name>A0A0M2SGS9_9STAP</name>
<dbReference type="SUPFAM" id="SSF53756">
    <property type="entry name" value="UDP-Glycosyltransferase/glycogen phosphorylase"/>
    <property type="match status" value="1"/>
</dbReference>
<proteinExistence type="predicted"/>
<dbReference type="RefSeq" id="WP_046516640.1">
    <property type="nucleotide sequence ID" value="NZ_LAYZ01000024.1"/>
</dbReference>
<organism evidence="3 4">
    <name type="scientific">Salinicoccus sediminis</name>
    <dbReference type="NCBI Taxonomy" id="1432562"/>
    <lineage>
        <taxon>Bacteria</taxon>
        <taxon>Bacillati</taxon>
        <taxon>Bacillota</taxon>
        <taxon>Bacilli</taxon>
        <taxon>Bacillales</taxon>
        <taxon>Staphylococcaceae</taxon>
        <taxon>Salinicoccus</taxon>
    </lineage>
</organism>